<comment type="caution">
    <text evidence="8">The sequence shown here is derived from an EMBL/GenBank/DDBJ whole genome shotgun (WGS) entry which is preliminary data.</text>
</comment>
<evidence type="ECO:0000256" key="4">
    <source>
        <dbReference type="ARBA" id="ARBA00023274"/>
    </source>
</evidence>
<dbReference type="InterPro" id="IPR016082">
    <property type="entry name" value="Ribosomal_uL30_ferredoxin-like"/>
</dbReference>
<reference evidence="8 9" key="1">
    <citation type="journal article" date="2019" name="Int. J. Syst. Evol. Microbiol.">
        <title>The Global Catalogue of Microorganisms (GCM) 10K type strain sequencing project: providing services to taxonomists for standard genome sequencing and annotation.</title>
        <authorList>
            <consortium name="The Broad Institute Genomics Platform"/>
            <consortium name="The Broad Institute Genome Sequencing Center for Infectious Disease"/>
            <person name="Wu L."/>
            <person name="Ma J."/>
        </authorList>
    </citation>
    <scope>NUCLEOTIDE SEQUENCE [LARGE SCALE GENOMIC DNA]</scope>
    <source>
        <strain evidence="8 9">JCM 12389</strain>
    </source>
</reference>
<dbReference type="InterPro" id="IPR018038">
    <property type="entry name" value="Ribosomal_uL30_CS"/>
</dbReference>
<evidence type="ECO:0000256" key="2">
    <source>
        <dbReference type="ARBA" id="ARBA00011838"/>
    </source>
</evidence>
<dbReference type="GO" id="GO:0005840">
    <property type="term" value="C:ribosome"/>
    <property type="evidence" value="ECO:0007669"/>
    <property type="project" value="UniProtKB-KW"/>
</dbReference>
<dbReference type="PANTHER" id="PTHR15892:SF2">
    <property type="entry name" value="LARGE RIBOSOMAL SUBUNIT PROTEIN UL30M"/>
    <property type="match status" value="1"/>
</dbReference>
<dbReference type="PIRSF" id="PIRSF002211">
    <property type="entry name" value="Ribosomal_L30_bac-type"/>
    <property type="match status" value="1"/>
</dbReference>
<dbReference type="HAMAP" id="MF_01371_B">
    <property type="entry name" value="Ribosomal_uL30_B"/>
    <property type="match status" value="1"/>
</dbReference>
<keyword evidence="4 5" id="KW-0687">Ribonucleoprotein</keyword>
<evidence type="ECO:0000256" key="3">
    <source>
        <dbReference type="ARBA" id="ARBA00022980"/>
    </source>
</evidence>
<dbReference type="Proteomes" id="UP001500880">
    <property type="component" value="Unassembled WGS sequence"/>
</dbReference>
<protein>
    <recommendedName>
        <fullName evidence="5">Large ribosomal subunit protein uL30</fullName>
    </recommendedName>
</protein>
<dbReference type="Pfam" id="PF00327">
    <property type="entry name" value="Ribosomal_L30"/>
    <property type="match status" value="1"/>
</dbReference>
<proteinExistence type="inferred from homology"/>
<dbReference type="PROSITE" id="PS00634">
    <property type="entry name" value="RIBOSOMAL_L30"/>
    <property type="match status" value="1"/>
</dbReference>
<evidence type="ECO:0000259" key="7">
    <source>
        <dbReference type="Pfam" id="PF00327"/>
    </source>
</evidence>
<evidence type="ECO:0000256" key="5">
    <source>
        <dbReference type="HAMAP-Rule" id="MF_01371"/>
    </source>
</evidence>
<keyword evidence="9" id="KW-1185">Reference proteome</keyword>
<accession>A0ABN1BQZ3</accession>
<dbReference type="PANTHER" id="PTHR15892">
    <property type="entry name" value="MITOCHONDRIAL RIBOSOMAL PROTEIN L30"/>
    <property type="match status" value="1"/>
</dbReference>
<dbReference type="CDD" id="cd01658">
    <property type="entry name" value="Ribosomal_L30"/>
    <property type="match status" value="1"/>
</dbReference>
<dbReference type="InterPro" id="IPR036919">
    <property type="entry name" value="Ribo_uL30_ferredoxin-like_sf"/>
</dbReference>
<evidence type="ECO:0000313" key="9">
    <source>
        <dbReference type="Proteomes" id="UP001500880"/>
    </source>
</evidence>
<comment type="subunit">
    <text evidence="2 5">Part of the 50S ribosomal subunit.</text>
</comment>
<dbReference type="NCBIfam" id="TIGR01308">
    <property type="entry name" value="rpmD_bact"/>
    <property type="match status" value="1"/>
</dbReference>
<dbReference type="EMBL" id="BAAADO010000010">
    <property type="protein sequence ID" value="GAA0503636.1"/>
    <property type="molecule type" value="Genomic_DNA"/>
</dbReference>
<organism evidence="8 9">
    <name type="scientific">Salinibacillus aidingensis</name>
    <dbReference type="NCBI Taxonomy" id="237684"/>
    <lineage>
        <taxon>Bacteria</taxon>
        <taxon>Bacillati</taxon>
        <taxon>Bacillota</taxon>
        <taxon>Bacilli</taxon>
        <taxon>Bacillales</taxon>
        <taxon>Bacillaceae</taxon>
        <taxon>Salinibacillus</taxon>
    </lineage>
</organism>
<comment type="similarity">
    <text evidence="1 5 6">Belongs to the universal ribosomal protein uL30 family.</text>
</comment>
<feature type="domain" description="Large ribosomal subunit protein uL30-like ferredoxin-like fold" evidence="7">
    <location>
        <begin position="6"/>
        <end position="55"/>
    </location>
</feature>
<evidence type="ECO:0000256" key="1">
    <source>
        <dbReference type="ARBA" id="ARBA00007594"/>
    </source>
</evidence>
<dbReference type="Gene3D" id="3.30.1390.20">
    <property type="entry name" value="Ribosomal protein L30, ferredoxin-like fold domain"/>
    <property type="match status" value="1"/>
</dbReference>
<dbReference type="InterPro" id="IPR005996">
    <property type="entry name" value="Ribosomal_uL30_bac-type"/>
</dbReference>
<keyword evidence="3 5" id="KW-0689">Ribosomal protein</keyword>
<evidence type="ECO:0000313" key="8">
    <source>
        <dbReference type="EMBL" id="GAA0503636.1"/>
    </source>
</evidence>
<sequence>MANKIEVTLTRSLIGRPEDQRETVKALGLKKINQKVVHDDSPAIRGMVDKVSHLVAVKEA</sequence>
<evidence type="ECO:0000256" key="6">
    <source>
        <dbReference type="RuleBase" id="RU003734"/>
    </source>
</evidence>
<gene>
    <name evidence="5 8" type="primary">rpmD</name>
    <name evidence="8" type="ORF">GCM10008986_34040</name>
</gene>
<dbReference type="SUPFAM" id="SSF55129">
    <property type="entry name" value="Ribosomal protein L30p/L7e"/>
    <property type="match status" value="1"/>
</dbReference>
<dbReference type="RefSeq" id="WP_044153329.1">
    <property type="nucleotide sequence ID" value="NZ_BAAADO010000010.1"/>
</dbReference>
<name>A0ABN1BQZ3_9BACI</name>